<dbReference type="EMBL" id="JACJKY010000013">
    <property type="protein sequence ID" value="MBM6921219.1"/>
    <property type="molecule type" value="Genomic_DNA"/>
</dbReference>
<dbReference type="Pfam" id="PF00986">
    <property type="entry name" value="DNA_gyraseB_C"/>
    <property type="match status" value="1"/>
</dbReference>
<dbReference type="PRINTS" id="PR00418">
    <property type="entry name" value="TPI2FAMILY"/>
</dbReference>
<keyword evidence="3" id="KW-0479">Metal-binding</keyword>
<dbReference type="InterPro" id="IPR014721">
    <property type="entry name" value="Ribsml_uS5_D2-typ_fold_subgr"/>
</dbReference>
<dbReference type="InterPro" id="IPR000565">
    <property type="entry name" value="Topo_IIA_B"/>
</dbReference>
<dbReference type="InterPro" id="IPR001241">
    <property type="entry name" value="Topo_IIA"/>
</dbReference>
<dbReference type="Gene3D" id="3.30.565.10">
    <property type="entry name" value="Histidine kinase-like ATPase, C-terminal domain"/>
    <property type="match status" value="1"/>
</dbReference>
<reference evidence="8" key="1">
    <citation type="submission" date="2020-08" db="EMBL/GenBank/DDBJ databases">
        <authorList>
            <person name="Cejkova D."/>
            <person name="Kubasova T."/>
            <person name="Jahodarova E."/>
            <person name="Rychlik I."/>
        </authorList>
    </citation>
    <scope>NUCLEOTIDE SEQUENCE</scope>
    <source>
        <strain evidence="8">An559</strain>
    </source>
</reference>
<evidence type="ECO:0000313" key="9">
    <source>
        <dbReference type="Proteomes" id="UP000774750"/>
    </source>
</evidence>
<reference evidence="8" key="2">
    <citation type="journal article" date="2021" name="Sci. Rep.">
        <title>The distribution of antibiotic resistance genes in chicken gut microbiota commensals.</title>
        <authorList>
            <person name="Juricova H."/>
            <person name="Matiasovicova J."/>
            <person name="Kubasova T."/>
            <person name="Cejkova D."/>
            <person name="Rychlik I."/>
        </authorList>
    </citation>
    <scope>NUCLEOTIDE SEQUENCE</scope>
    <source>
        <strain evidence="8">An559</strain>
    </source>
</reference>
<dbReference type="AlphaFoldDB" id="A0A939BDL7"/>
<evidence type="ECO:0000259" key="7">
    <source>
        <dbReference type="PROSITE" id="PS50880"/>
    </source>
</evidence>
<dbReference type="SUPFAM" id="SSF55874">
    <property type="entry name" value="ATPase domain of HSP90 chaperone/DNA topoisomerase II/histidine kinase"/>
    <property type="match status" value="1"/>
</dbReference>
<dbReference type="PRINTS" id="PR01159">
    <property type="entry name" value="DNAGYRASEB"/>
</dbReference>
<evidence type="ECO:0000256" key="3">
    <source>
        <dbReference type="ARBA" id="ARBA00022723"/>
    </source>
</evidence>
<dbReference type="InterPro" id="IPR018522">
    <property type="entry name" value="TopoIIA_CS"/>
</dbReference>
<dbReference type="InterPro" id="IPR013760">
    <property type="entry name" value="Topo_IIA-like_dom_sf"/>
</dbReference>
<dbReference type="EC" id="5.6.2.2" evidence="2"/>
<dbReference type="RefSeq" id="WP_204446928.1">
    <property type="nucleotide sequence ID" value="NZ_JACJKY010000013.1"/>
</dbReference>
<evidence type="ECO:0000313" key="8">
    <source>
        <dbReference type="EMBL" id="MBM6921219.1"/>
    </source>
</evidence>
<dbReference type="Proteomes" id="UP000774750">
    <property type="component" value="Unassembled WGS sequence"/>
</dbReference>
<accession>A0A939BDL7</accession>
<evidence type="ECO:0000256" key="5">
    <source>
        <dbReference type="ARBA" id="ARBA00023125"/>
    </source>
</evidence>
<dbReference type="Gene3D" id="3.30.230.10">
    <property type="match status" value="1"/>
</dbReference>
<feature type="domain" description="Toprim" evidence="7">
    <location>
        <begin position="435"/>
        <end position="558"/>
    </location>
</feature>
<dbReference type="GO" id="GO:0005524">
    <property type="term" value="F:ATP binding"/>
    <property type="evidence" value="ECO:0007669"/>
    <property type="project" value="InterPro"/>
</dbReference>
<keyword evidence="9" id="KW-1185">Reference proteome</keyword>
<keyword evidence="6" id="KW-0413">Isomerase</keyword>
<dbReference type="PANTHER" id="PTHR45866:SF4">
    <property type="entry name" value="DNA TOPOISOMERASE 4 SUBUNIT B"/>
    <property type="match status" value="1"/>
</dbReference>
<dbReference type="InterPro" id="IPR002288">
    <property type="entry name" value="DNA_gyrase_B_C"/>
</dbReference>
<dbReference type="PROSITE" id="PS50880">
    <property type="entry name" value="TOPRIM"/>
    <property type="match status" value="1"/>
</dbReference>
<evidence type="ECO:0000256" key="1">
    <source>
        <dbReference type="ARBA" id="ARBA00000185"/>
    </source>
</evidence>
<evidence type="ECO:0000256" key="4">
    <source>
        <dbReference type="ARBA" id="ARBA00022842"/>
    </source>
</evidence>
<dbReference type="Gene3D" id="3.40.50.670">
    <property type="match status" value="1"/>
</dbReference>
<comment type="caution">
    <text evidence="8">The sequence shown here is derived from an EMBL/GenBank/DDBJ whole genome shotgun (WGS) entry which is preliminary data.</text>
</comment>
<dbReference type="GO" id="GO:0006265">
    <property type="term" value="P:DNA topological change"/>
    <property type="evidence" value="ECO:0007669"/>
    <property type="project" value="InterPro"/>
</dbReference>
<evidence type="ECO:0000256" key="6">
    <source>
        <dbReference type="ARBA" id="ARBA00023235"/>
    </source>
</evidence>
<dbReference type="GO" id="GO:0046872">
    <property type="term" value="F:metal ion binding"/>
    <property type="evidence" value="ECO:0007669"/>
    <property type="project" value="UniProtKB-KW"/>
</dbReference>
<dbReference type="InterPro" id="IPR013506">
    <property type="entry name" value="Topo_IIA_bsu_dom2"/>
</dbReference>
<dbReference type="GO" id="GO:0003677">
    <property type="term" value="F:DNA binding"/>
    <property type="evidence" value="ECO:0007669"/>
    <property type="project" value="UniProtKB-KW"/>
</dbReference>
<organism evidence="8 9">
    <name type="scientific">Merdimmobilis hominis</name>
    <dbReference type="NCBI Taxonomy" id="2897707"/>
    <lineage>
        <taxon>Bacteria</taxon>
        <taxon>Bacillati</taxon>
        <taxon>Bacillota</taxon>
        <taxon>Clostridia</taxon>
        <taxon>Eubacteriales</taxon>
        <taxon>Oscillospiraceae</taxon>
        <taxon>Merdimmobilis</taxon>
    </lineage>
</organism>
<gene>
    <name evidence="8" type="ORF">H6A12_08640</name>
</gene>
<dbReference type="Pfam" id="PF01751">
    <property type="entry name" value="Toprim"/>
    <property type="match status" value="1"/>
</dbReference>
<dbReference type="InterPro" id="IPR036890">
    <property type="entry name" value="HATPase_C_sf"/>
</dbReference>
<dbReference type="GO" id="GO:0034335">
    <property type="term" value="F:DNA negative supercoiling activity"/>
    <property type="evidence" value="ECO:0007669"/>
    <property type="project" value="UniProtKB-ARBA"/>
</dbReference>
<proteinExistence type="predicted"/>
<name>A0A939BDL7_9FIRM</name>
<comment type="catalytic activity">
    <reaction evidence="1">
        <text>ATP-dependent breakage, passage and rejoining of double-stranded DNA.</text>
        <dbReference type="EC" id="5.6.2.2"/>
    </reaction>
</comment>
<keyword evidence="5" id="KW-0238">DNA-binding</keyword>
<dbReference type="PANTHER" id="PTHR45866">
    <property type="entry name" value="DNA GYRASE/TOPOISOMERASE SUBUNIT B"/>
    <property type="match status" value="1"/>
</dbReference>
<dbReference type="SUPFAM" id="SSF56719">
    <property type="entry name" value="Type II DNA topoisomerase"/>
    <property type="match status" value="1"/>
</dbReference>
<dbReference type="InterPro" id="IPR020568">
    <property type="entry name" value="Ribosomal_Su5_D2-typ_SF"/>
</dbReference>
<dbReference type="SMART" id="SM00433">
    <property type="entry name" value="TOP2c"/>
    <property type="match status" value="1"/>
</dbReference>
<dbReference type="Pfam" id="PF00204">
    <property type="entry name" value="DNA_gyraseB"/>
    <property type="match status" value="1"/>
</dbReference>
<protein>
    <recommendedName>
        <fullName evidence="2">DNA topoisomerase (ATP-hydrolyzing)</fullName>
        <ecNumber evidence="2">5.6.2.2</ecNumber>
    </recommendedName>
</protein>
<evidence type="ECO:0000256" key="2">
    <source>
        <dbReference type="ARBA" id="ARBA00012895"/>
    </source>
</evidence>
<dbReference type="PROSITE" id="PS00177">
    <property type="entry name" value="TOPOISOMERASE_II"/>
    <property type="match status" value="1"/>
</dbReference>
<dbReference type="CDD" id="cd01030">
    <property type="entry name" value="TOPRIM_TopoIIA_like"/>
    <property type="match status" value="1"/>
</dbReference>
<keyword evidence="4" id="KW-0460">Magnesium</keyword>
<dbReference type="SUPFAM" id="SSF54211">
    <property type="entry name" value="Ribosomal protein S5 domain 2-like"/>
    <property type="match status" value="1"/>
</dbReference>
<dbReference type="InterPro" id="IPR006171">
    <property type="entry name" value="TOPRIM_dom"/>
</dbReference>
<dbReference type="InterPro" id="IPR013759">
    <property type="entry name" value="Topo_IIA_B_C"/>
</dbReference>
<sequence>MPRKTKPTYGNDSIIKLEGADRVRLRPGVMFGSDGLEGCEHAVFEILSNSIDEAREGFGDRIIVTRFADKSIEVQDFARGCPVDYNESAGCFNWELVYCELYAGGKYNTNGGENYEYSLGLNGLGACATQYASEWMDVEIVRDGFLYNLHFEKGENVGGLSKKPTNRRQTGTRTRWRPDTEVFTDIDIPVSYYEDVLRRQAVVNKGLRFIFRNETADGMQETEYYYENGIADYVKELAGEDALTSVQYFETERRGKDRPDKPEYKVRLSCAMAFSTRVSEIQYYHNSSWLEHGGSPDRAVRQAFVSQIDQYLKQNNKYLKGESKPLFTDIEDCLVLVSSSFSTMTSYENQTKKSINNKFIYEVMTEFLKHQLEVYFIENPDEAQKIAEQVLINKRSRENAEKTRVAIKSKLRGTLDLSNRVQKFVDCRTKDLTRRELYIVEGDSALGACKQGRDAEFQAVIPVRGKILNCLKAEYAKIFKSEIITDVIKVLGCGVEVHSKANKSLSSFDLDSLRWNKVIICTDADVDGFQIRTLILTMLYRLTPTLIKKGYVYIAESPLFEITTKGKKGEKTYFAYTESEKAEILKEIEGQKYTIQRSKGLGENEADMMWLTTMNPETRRLIRVMPEDVEETAQVFDLLLGDDLQGRKDYIAQNGQDYLELADIS</sequence>